<name>A0ABP9XVF5_9FUNG</name>
<comment type="caution">
    <text evidence="1">The sequence shown here is derived from an EMBL/GenBank/DDBJ whole genome shotgun (WGS) entry which is preliminary data.</text>
</comment>
<dbReference type="EMBL" id="BAABUJ010000010">
    <property type="protein sequence ID" value="GAA5798686.1"/>
    <property type="molecule type" value="Genomic_DNA"/>
</dbReference>
<protein>
    <submittedName>
        <fullName evidence="1">Uncharacterized protein</fullName>
    </submittedName>
</protein>
<dbReference type="Proteomes" id="UP001476247">
    <property type="component" value="Unassembled WGS sequence"/>
</dbReference>
<keyword evidence="2" id="KW-1185">Reference proteome</keyword>
<sequence length="86" mass="9977">MGLFRLKEMNTLRFDRTFHVKNKLENVRGPRCYTIDYRPNHYTPFIISILYKGHSSSISLAVKKVGGEIEKEKCVALAEPMTLARF</sequence>
<gene>
    <name evidence="1" type="ORF">HPULCUR_004091</name>
</gene>
<proteinExistence type="predicted"/>
<evidence type="ECO:0000313" key="1">
    <source>
        <dbReference type="EMBL" id="GAA5798686.1"/>
    </source>
</evidence>
<accession>A0ABP9XVF5</accession>
<evidence type="ECO:0000313" key="2">
    <source>
        <dbReference type="Proteomes" id="UP001476247"/>
    </source>
</evidence>
<organism evidence="1 2">
    <name type="scientific">Helicostylum pulchrum</name>
    <dbReference type="NCBI Taxonomy" id="562976"/>
    <lineage>
        <taxon>Eukaryota</taxon>
        <taxon>Fungi</taxon>
        <taxon>Fungi incertae sedis</taxon>
        <taxon>Mucoromycota</taxon>
        <taxon>Mucoromycotina</taxon>
        <taxon>Mucoromycetes</taxon>
        <taxon>Mucorales</taxon>
        <taxon>Mucorineae</taxon>
        <taxon>Mucoraceae</taxon>
        <taxon>Helicostylum</taxon>
    </lineage>
</organism>
<reference evidence="1 2" key="1">
    <citation type="submission" date="2024-04" db="EMBL/GenBank/DDBJ databases">
        <title>genome sequences of Mucor flavus KT1a and Helicostylum pulchrum KT1b strains isolation_sourced from the surface of a dry-aged beef.</title>
        <authorList>
            <person name="Toyotome T."/>
            <person name="Hosono M."/>
            <person name="Torimaru M."/>
            <person name="Fukuda K."/>
            <person name="Mikami N."/>
        </authorList>
    </citation>
    <scope>NUCLEOTIDE SEQUENCE [LARGE SCALE GENOMIC DNA]</scope>
    <source>
        <strain evidence="1 2">KT1b</strain>
    </source>
</reference>